<dbReference type="EMBL" id="BARV01044453">
    <property type="protein sequence ID" value="GAI71604.1"/>
    <property type="molecule type" value="Genomic_DNA"/>
</dbReference>
<proteinExistence type="predicted"/>
<feature type="non-terminal residue" evidence="1">
    <location>
        <position position="45"/>
    </location>
</feature>
<accession>X1SUY0</accession>
<sequence length="45" mass="5129">MENTNPISDRITPLAPDCTLGMITHKLYYIHNGQYYTTGGMFSYV</sequence>
<organism evidence="1">
    <name type="scientific">marine sediment metagenome</name>
    <dbReference type="NCBI Taxonomy" id="412755"/>
    <lineage>
        <taxon>unclassified sequences</taxon>
        <taxon>metagenomes</taxon>
        <taxon>ecological metagenomes</taxon>
    </lineage>
</organism>
<dbReference type="AlphaFoldDB" id="X1SUY0"/>
<evidence type="ECO:0000313" key="1">
    <source>
        <dbReference type="EMBL" id="GAI71604.1"/>
    </source>
</evidence>
<gene>
    <name evidence="1" type="ORF">S06H3_65780</name>
</gene>
<comment type="caution">
    <text evidence="1">The sequence shown here is derived from an EMBL/GenBank/DDBJ whole genome shotgun (WGS) entry which is preliminary data.</text>
</comment>
<name>X1SUY0_9ZZZZ</name>
<reference evidence="1" key="1">
    <citation type="journal article" date="2014" name="Front. Microbiol.">
        <title>High frequency of phylogenetically diverse reductive dehalogenase-homologous genes in deep subseafloor sedimentary metagenomes.</title>
        <authorList>
            <person name="Kawai M."/>
            <person name="Futagami T."/>
            <person name="Toyoda A."/>
            <person name="Takaki Y."/>
            <person name="Nishi S."/>
            <person name="Hori S."/>
            <person name="Arai W."/>
            <person name="Tsubouchi T."/>
            <person name="Morono Y."/>
            <person name="Uchiyama I."/>
            <person name="Ito T."/>
            <person name="Fujiyama A."/>
            <person name="Inagaki F."/>
            <person name="Takami H."/>
        </authorList>
    </citation>
    <scope>NUCLEOTIDE SEQUENCE</scope>
    <source>
        <strain evidence="1">Expedition CK06-06</strain>
    </source>
</reference>
<protein>
    <submittedName>
        <fullName evidence="1">Uncharacterized protein</fullName>
    </submittedName>
</protein>